<protein>
    <submittedName>
        <fullName evidence="1">Uncharacterized protein</fullName>
    </submittedName>
</protein>
<reference evidence="1" key="1">
    <citation type="journal article" date="2022" name="Virus Res.">
        <title>Genome analysis of Psilogramma increta granulovirus and its intrapopulation diversity.</title>
        <authorList>
            <person name="Zhang H."/>
            <person name="Li L."/>
            <person name="Chen B."/>
            <person name="Zuo Y."/>
            <person name="Wu W."/>
            <person name="Yuan M."/>
            <person name="Yang K."/>
        </authorList>
    </citation>
    <scope>NUCLEOTIDE SEQUENCE</scope>
    <source>
        <strain evidence="1">GZ</strain>
    </source>
</reference>
<evidence type="ECO:0000313" key="2">
    <source>
        <dbReference type="Proteomes" id="UP001265762"/>
    </source>
</evidence>
<evidence type="ECO:0000313" key="1">
    <source>
        <dbReference type="EMBL" id="UXX41876.1"/>
    </source>
</evidence>
<dbReference type="Proteomes" id="UP001265762">
    <property type="component" value="Segment"/>
</dbReference>
<organism evidence="1 2">
    <name type="scientific">Psilogramma increta granulovirus</name>
    <dbReference type="NCBI Taxonomy" id="2953508"/>
    <lineage>
        <taxon>Viruses</taxon>
        <taxon>Viruses incertae sedis</taxon>
        <taxon>Naldaviricetes</taxon>
        <taxon>Lefavirales</taxon>
        <taxon>Baculoviridae</taxon>
        <taxon>Betabaculovirus</taxon>
        <taxon>Betabaculovirus psincretae</taxon>
    </lineage>
</organism>
<proteinExistence type="predicted"/>
<keyword evidence="2" id="KW-1185">Reference proteome</keyword>
<name>A0A977TNY2_9BBAC</name>
<dbReference type="EMBL" id="ON803509">
    <property type="protein sequence ID" value="UXX41876.1"/>
    <property type="molecule type" value="Genomic_DNA"/>
</dbReference>
<accession>A0A977TNY2</accession>
<sequence length="84" mass="9774">MTSVTDLHSLYKKYVTQYKFIEVLEHDLPPPRLHTKTNNLYPTLLESHRNFSAINSVCNSVLVGVYKKKHIVDKETSQIWTINS</sequence>